<accession>E0XT21</accession>
<dbReference type="EMBL" id="GU474868">
    <property type="protein sequence ID" value="ADI17562.1"/>
    <property type="molecule type" value="Genomic_DNA"/>
</dbReference>
<organism evidence="1">
    <name type="scientific">uncultured alpha proteobacterium HF0130_06E21</name>
    <dbReference type="NCBI Taxonomy" id="710808"/>
    <lineage>
        <taxon>Bacteria</taxon>
        <taxon>Pseudomonadati</taxon>
        <taxon>Pseudomonadota</taxon>
        <taxon>Alphaproteobacteria</taxon>
        <taxon>environmental samples</taxon>
    </lineage>
</organism>
<dbReference type="AlphaFoldDB" id="E0XT21"/>
<evidence type="ECO:0000313" key="1">
    <source>
        <dbReference type="EMBL" id="ADI17562.1"/>
    </source>
</evidence>
<sequence>MAFRSVPRPSSPLSAKASTRCPFALDCRAVAYRGKPHQHDCSDFTQLILAPCSQHPKVPTTWGQDCNLFTMSNNAIR</sequence>
<protein>
    <submittedName>
        <fullName evidence="1">Uncharacterized protein</fullName>
    </submittedName>
</protein>
<name>E0XT21_9PROT</name>
<proteinExistence type="predicted"/>
<reference evidence="1" key="1">
    <citation type="journal article" date="2011" name="Environ. Microbiol.">
        <title>Time-series analyses of Monterey Bay coastal microbial picoplankton using a 'genome proxy' microarray.</title>
        <authorList>
            <person name="Rich V.I."/>
            <person name="Pham V.D."/>
            <person name="Eppley J."/>
            <person name="Shi Y."/>
            <person name="DeLong E.F."/>
        </authorList>
    </citation>
    <scope>NUCLEOTIDE SEQUENCE</scope>
</reference>